<dbReference type="InterPro" id="IPR013057">
    <property type="entry name" value="AA_transpt_TM"/>
</dbReference>
<evidence type="ECO:0000259" key="8">
    <source>
        <dbReference type="Pfam" id="PF01490"/>
    </source>
</evidence>
<evidence type="ECO:0000256" key="3">
    <source>
        <dbReference type="ARBA" id="ARBA00022692"/>
    </source>
</evidence>
<feature type="transmembrane region" description="Helical" evidence="7">
    <location>
        <begin position="381"/>
        <end position="406"/>
    </location>
</feature>
<evidence type="ECO:0000256" key="6">
    <source>
        <dbReference type="ARBA" id="ARBA00023136"/>
    </source>
</evidence>
<evidence type="ECO:0000256" key="5">
    <source>
        <dbReference type="ARBA" id="ARBA00022989"/>
    </source>
</evidence>
<protein>
    <recommendedName>
        <fullName evidence="8">Amino acid transporter transmembrane domain-containing protein</fullName>
    </recommendedName>
</protein>
<keyword evidence="2" id="KW-0813">Transport</keyword>
<sequence>MENGKDPKGKRNGGTLLSTQSPLWLELVFLACLTLWPTSDGMAVMVISWCLTLHTMWLLVQLHELTPGTRFDRYIDLARHAFGPKLGPWIVLPQQLIVQVGVNIVYMVTGGTCLQKFVEMVCTDCTKLRHSYWIIIFGSTHFLLSQLPNFNSVYGVSLAAAAIYSTIAWAGSLSKGRQPDVSYAYKKMSGADSIFRVFNALGQISFAYAGHAVALEIQATIPSTPEKPSKVAMWKGAMGAYFVNAICYFPVAIIGYWAFGQDVTDNVLVALQKPSWLIAAANLMVVVHVLGSYQVFAMPLFDLMEKGLAKKYNVPSGLPLRVVVRSTYVAFTLFMAVTFPFFGDLLGFFGGFGFAPTSYFLPSIIWLILKKPKPFSIHWLVNWVKAFTVGIFIGVFIMLASTIGGFRNIIADSSSYDFYQ</sequence>
<gene>
    <name evidence="9" type="ORF">M8C21_006259</name>
</gene>
<dbReference type="PANTHER" id="PTHR48017">
    <property type="entry name" value="OS05G0424000 PROTEIN-RELATED"/>
    <property type="match status" value="1"/>
</dbReference>
<evidence type="ECO:0000256" key="4">
    <source>
        <dbReference type="ARBA" id="ARBA00022970"/>
    </source>
</evidence>
<feature type="transmembrane region" description="Helical" evidence="7">
    <location>
        <begin position="153"/>
        <end position="173"/>
    </location>
</feature>
<reference evidence="9" key="1">
    <citation type="submission" date="2022-06" db="EMBL/GenBank/DDBJ databases">
        <title>Uncovering the hologenomic basis of an extraordinary plant invasion.</title>
        <authorList>
            <person name="Bieker V.C."/>
            <person name="Martin M.D."/>
            <person name="Gilbert T."/>
            <person name="Hodgins K."/>
            <person name="Battlay P."/>
            <person name="Petersen B."/>
            <person name="Wilson J."/>
        </authorList>
    </citation>
    <scope>NUCLEOTIDE SEQUENCE</scope>
    <source>
        <strain evidence="9">AA19_3_7</strain>
        <tissue evidence="9">Leaf</tissue>
    </source>
</reference>
<dbReference type="Pfam" id="PF01490">
    <property type="entry name" value="Aa_trans"/>
    <property type="match status" value="1"/>
</dbReference>
<dbReference type="EMBL" id="JAMZMK010008719">
    <property type="protein sequence ID" value="KAI7738812.1"/>
    <property type="molecule type" value="Genomic_DNA"/>
</dbReference>
<evidence type="ECO:0000256" key="1">
    <source>
        <dbReference type="ARBA" id="ARBA00004370"/>
    </source>
</evidence>
<keyword evidence="5 7" id="KW-1133">Transmembrane helix</keyword>
<evidence type="ECO:0000313" key="9">
    <source>
        <dbReference type="EMBL" id="KAI7738812.1"/>
    </source>
</evidence>
<comment type="caution">
    <text evidence="9">The sequence shown here is derived from an EMBL/GenBank/DDBJ whole genome shotgun (WGS) entry which is preliminary data.</text>
</comment>
<keyword evidence="6 7" id="KW-0472">Membrane</keyword>
<proteinExistence type="predicted"/>
<dbReference type="GO" id="GO:0006865">
    <property type="term" value="P:amino acid transport"/>
    <property type="evidence" value="ECO:0007669"/>
    <property type="project" value="UniProtKB-KW"/>
</dbReference>
<keyword evidence="10" id="KW-1185">Reference proteome</keyword>
<feature type="transmembrane region" description="Helical" evidence="7">
    <location>
        <begin position="279"/>
        <end position="301"/>
    </location>
</feature>
<dbReference type="Proteomes" id="UP001206925">
    <property type="component" value="Unassembled WGS sequence"/>
</dbReference>
<evidence type="ECO:0000256" key="2">
    <source>
        <dbReference type="ARBA" id="ARBA00022448"/>
    </source>
</evidence>
<organism evidence="9 10">
    <name type="scientific">Ambrosia artemisiifolia</name>
    <name type="common">Common ragweed</name>
    <dbReference type="NCBI Taxonomy" id="4212"/>
    <lineage>
        <taxon>Eukaryota</taxon>
        <taxon>Viridiplantae</taxon>
        <taxon>Streptophyta</taxon>
        <taxon>Embryophyta</taxon>
        <taxon>Tracheophyta</taxon>
        <taxon>Spermatophyta</taxon>
        <taxon>Magnoliopsida</taxon>
        <taxon>eudicotyledons</taxon>
        <taxon>Gunneridae</taxon>
        <taxon>Pentapetalae</taxon>
        <taxon>asterids</taxon>
        <taxon>campanulids</taxon>
        <taxon>Asterales</taxon>
        <taxon>Asteraceae</taxon>
        <taxon>Asteroideae</taxon>
        <taxon>Heliantheae alliance</taxon>
        <taxon>Heliantheae</taxon>
        <taxon>Ambrosia</taxon>
    </lineage>
</organism>
<feature type="transmembrane region" description="Helical" evidence="7">
    <location>
        <begin position="348"/>
        <end position="369"/>
    </location>
</feature>
<name>A0AAD5CBH9_AMBAR</name>
<feature type="transmembrane region" description="Helical" evidence="7">
    <location>
        <begin position="322"/>
        <end position="342"/>
    </location>
</feature>
<keyword evidence="3 7" id="KW-0812">Transmembrane</keyword>
<accession>A0AAD5CBH9</accession>
<feature type="transmembrane region" description="Helical" evidence="7">
    <location>
        <begin position="239"/>
        <end position="259"/>
    </location>
</feature>
<feature type="domain" description="Amino acid transporter transmembrane" evidence="8">
    <location>
        <begin position="41"/>
        <end position="404"/>
    </location>
</feature>
<keyword evidence="4" id="KW-0029">Amino-acid transport</keyword>
<dbReference type="GO" id="GO:0016020">
    <property type="term" value="C:membrane"/>
    <property type="evidence" value="ECO:0007669"/>
    <property type="project" value="UniProtKB-SubCell"/>
</dbReference>
<evidence type="ECO:0000256" key="7">
    <source>
        <dbReference type="SAM" id="Phobius"/>
    </source>
</evidence>
<evidence type="ECO:0000313" key="10">
    <source>
        <dbReference type="Proteomes" id="UP001206925"/>
    </source>
</evidence>
<comment type="subcellular location">
    <subcellularLocation>
        <location evidence="1">Membrane</location>
    </subcellularLocation>
</comment>
<dbReference type="AlphaFoldDB" id="A0AAD5CBH9"/>